<dbReference type="KEGG" id="psoj:PHYSODRAFT_320131"/>
<evidence type="ECO:0000313" key="2">
    <source>
        <dbReference type="EMBL" id="EGZ05484.1"/>
    </source>
</evidence>
<dbReference type="OMA" id="ELEWCIN"/>
<reference evidence="2 3" key="1">
    <citation type="journal article" date="2006" name="Science">
        <title>Phytophthora genome sequences uncover evolutionary origins and mechanisms of pathogenesis.</title>
        <authorList>
            <person name="Tyler B.M."/>
            <person name="Tripathy S."/>
            <person name="Zhang X."/>
            <person name="Dehal P."/>
            <person name="Jiang R.H."/>
            <person name="Aerts A."/>
            <person name="Arredondo F.D."/>
            <person name="Baxter L."/>
            <person name="Bensasson D."/>
            <person name="Beynon J.L."/>
            <person name="Chapman J."/>
            <person name="Damasceno C.M."/>
            <person name="Dorrance A.E."/>
            <person name="Dou D."/>
            <person name="Dickerman A.W."/>
            <person name="Dubchak I.L."/>
            <person name="Garbelotto M."/>
            <person name="Gijzen M."/>
            <person name="Gordon S.G."/>
            <person name="Govers F."/>
            <person name="Grunwald N.J."/>
            <person name="Huang W."/>
            <person name="Ivors K.L."/>
            <person name="Jones R.W."/>
            <person name="Kamoun S."/>
            <person name="Krampis K."/>
            <person name="Lamour K.H."/>
            <person name="Lee M.K."/>
            <person name="McDonald W.H."/>
            <person name="Medina M."/>
            <person name="Meijer H.J."/>
            <person name="Nordberg E.K."/>
            <person name="Maclean D.J."/>
            <person name="Ospina-Giraldo M.D."/>
            <person name="Morris P.F."/>
            <person name="Phuntumart V."/>
            <person name="Putnam N.H."/>
            <person name="Rash S."/>
            <person name="Rose J.K."/>
            <person name="Sakihama Y."/>
            <person name="Salamov A.A."/>
            <person name="Savidor A."/>
            <person name="Scheuring C.F."/>
            <person name="Smith B.M."/>
            <person name="Sobral B.W."/>
            <person name="Terry A."/>
            <person name="Torto-Alalibo T.A."/>
            <person name="Win J."/>
            <person name="Xu Z."/>
            <person name="Zhang H."/>
            <person name="Grigoriev I.V."/>
            <person name="Rokhsar D.S."/>
            <person name="Boore J.L."/>
        </authorList>
    </citation>
    <scope>NUCLEOTIDE SEQUENCE [LARGE SCALE GENOMIC DNA]</scope>
    <source>
        <strain evidence="2 3">P6497</strain>
    </source>
</reference>
<dbReference type="EMBL" id="JH159166">
    <property type="protein sequence ID" value="EGZ05484.1"/>
    <property type="molecule type" value="Genomic_DNA"/>
</dbReference>
<dbReference type="Gene3D" id="3.80.10.10">
    <property type="entry name" value="Ribonuclease Inhibitor"/>
    <property type="match status" value="1"/>
</dbReference>
<dbReference type="Proteomes" id="UP000002640">
    <property type="component" value="Unassembled WGS sequence"/>
</dbReference>
<dbReference type="InterPro" id="IPR032675">
    <property type="entry name" value="LRR_dom_sf"/>
</dbReference>
<keyword evidence="3" id="KW-1185">Reference proteome</keyword>
<organism evidence="2 3">
    <name type="scientific">Phytophthora sojae (strain P6497)</name>
    <name type="common">Soybean stem and root rot agent</name>
    <name type="synonym">Phytophthora megasperma f. sp. glycines</name>
    <dbReference type="NCBI Taxonomy" id="1094619"/>
    <lineage>
        <taxon>Eukaryota</taxon>
        <taxon>Sar</taxon>
        <taxon>Stramenopiles</taxon>
        <taxon>Oomycota</taxon>
        <taxon>Peronosporomycetes</taxon>
        <taxon>Peronosporales</taxon>
        <taxon>Peronosporaceae</taxon>
        <taxon>Phytophthora</taxon>
    </lineage>
</organism>
<evidence type="ECO:0000313" key="3">
    <source>
        <dbReference type="Proteomes" id="UP000002640"/>
    </source>
</evidence>
<feature type="domain" description="WLGC" evidence="1">
    <location>
        <begin position="402"/>
        <end position="468"/>
    </location>
</feature>
<dbReference type="GeneID" id="20644412"/>
<evidence type="ECO:0000259" key="1">
    <source>
        <dbReference type="Pfam" id="PF26605"/>
    </source>
</evidence>
<sequence>MNTAEFEDGQFWLIVDPDYSLKILTNCAYWGDVGGIRGKYRKFWNLLQKIGDLTLQSIMLSELLQDGSAKLLVLGYAIFLFLSRAWLFVDPAERSLFSTSLNSLRVLSYSDLVLHLSMNFSFCLRFLTYPECVVYAYHWKTGEVCPCRILVDIYRTPQTFEEWINPVNVYDKVKALSAAGKLQNLQLVNRALPDWPEELQTCKNLQYLSMVYTETKALPDWATEWTQLQFLHIQGKQLRPSLTYLPEDLFSNMPSLQMIHLGMHPKLLRLPALSGVPNLRSLTLATLHLVREIPSLDQVPRLRHITVSYMESLQIIPDFEKLENVEDFVIAGICPICCTCNPADWFCAGNSVFEVPPSPCLDEKSPLPTLATQRVLERFNATLCIRSGFDKAKIVDFLSQSQIEVCGGVPYRRCEFPPNSGKFGICINFRLQALMCVVNDDYVRLRKVQIQRNVGPPCDVVEEAWLGCGAG</sequence>
<dbReference type="AlphaFoldDB" id="G5AFW8"/>
<dbReference type="SUPFAM" id="SSF52058">
    <property type="entry name" value="L domain-like"/>
    <property type="match status" value="1"/>
</dbReference>
<dbReference type="InParanoid" id="G5AFW8"/>
<dbReference type="InterPro" id="IPR058256">
    <property type="entry name" value="WLGC"/>
</dbReference>
<dbReference type="SMR" id="G5AFW8"/>
<gene>
    <name evidence="2" type="ORF">PHYSODRAFT_320131</name>
</gene>
<protein>
    <recommendedName>
        <fullName evidence="1">WLGC domain-containing protein</fullName>
    </recommendedName>
</protein>
<proteinExistence type="predicted"/>
<name>G5AFW8_PHYSP</name>
<accession>G5AFW8</accession>
<dbReference type="RefSeq" id="XP_009539015.1">
    <property type="nucleotide sequence ID" value="XM_009540720.1"/>
</dbReference>
<dbReference type="Pfam" id="PF26605">
    <property type="entry name" value="WLGC"/>
    <property type="match status" value="1"/>
</dbReference>